<feature type="region of interest" description="Disordered" evidence="1">
    <location>
        <begin position="412"/>
        <end position="439"/>
    </location>
</feature>
<feature type="compositionally biased region" description="Low complexity" evidence="1">
    <location>
        <begin position="415"/>
        <end position="439"/>
    </location>
</feature>
<dbReference type="InterPro" id="IPR057746">
    <property type="entry name" value="CpnT-like_N"/>
</dbReference>
<accession>L7FL20</accession>
<feature type="compositionally biased region" description="Gly residues" evidence="1">
    <location>
        <begin position="351"/>
        <end position="364"/>
    </location>
</feature>
<sequence>MVSPELNNLLFVLIGEKMLQADEDLAYASHKPYKRLGKNVRSLSDLIEESVRGVGTALPPQVGQQYVRAMRLFVDNGGTNYLREFARQLDDVGNGRVKTSMDIMESKWQIIAELVRLLIELAIITALSFFTGGSSASQIATAKARSRVSILTTLDQLLKRTHVLPSLSEAFDEAFQTFVVRLAMMTMAPEGRRPDGFDWNQIIQDGVFGAFTGMFHGAFDSITKNLGKNLKNWLDGPGTNPFGKSNTKNITDDITSKFNNPPKPSLGDRFGRGVGGGANEFVVAGGAEAVAEIFVNGIFNGKWEGSWETFVGAGMSSVVTSALFSGASSLGGKFGSNFDFGSVNVLPVTGDGEGTGKGGRGGSGDSDSGATRGIGADGGNGTGSVNLANGDFSGAEGIGGVVGSGGVGALGGVGTVSTTSSGSTATPSTGSSGSSSPGG</sequence>
<protein>
    <recommendedName>
        <fullName evidence="2">Outer membrane channel protein CpnT-like N-terminal domain-containing protein</fullName>
    </recommendedName>
</protein>
<dbReference type="EMBL" id="AEJB01000005">
    <property type="protein sequence ID" value="ELP71350.1"/>
    <property type="molecule type" value="Genomic_DNA"/>
</dbReference>
<feature type="non-terminal residue" evidence="3">
    <location>
        <position position="439"/>
    </location>
</feature>
<reference evidence="3 4" key="1">
    <citation type="journal article" date="2011" name="Plasmid">
        <title>Streptomyces turgidiscabies Car8 contains a modular pathogenicity island that shares virulence genes with other actinobacterial plant pathogens.</title>
        <authorList>
            <person name="Huguet-Tapia J.C."/>
            <person name="Badger J.H."/>
            <person name="Loria R."/>
            <person name="Pettis G.S."/>
        </authorList>
    </citation>
    <scope>NUCLEOTIDE SEQUENCE [LARGE SCALE GENOMIC DNA]</scope>
    <source>
        <strain evidence="3 4">Car8</strain>
    </source>
</reference>
<feature type="region of interest" description="Disordered" evidence="1">
    <location>
        <begin position="350"/>
        <end position="380"/>
    </location>
</feature>
<dbReference type="Pfam" id="PF25547">
    <property type="entry name" value="WXG100_2"/>
    <property type="match status" value="1"/>
</dbReference>
<keyword evidence="4" id="KW-1185">Reference proteome</keyword>
<proteinExistence type="predicted"/>
<evidence type="ECO:0000259" key="2">
    <source>
        <dbReference type="Pfam" id="PF25547"/>
    </source>
</evidence>
<dbReference type="AlphaFoldDB" id="L7FL20"/>
<feature type="domain" description="Outer membrane channel protein CpnT-like N-terminal" evidence="2">
    <location>
        <begin position="21"/>
        <end position="142"/>
    </location>
</feature>
<evidence type="ECO:0000313" key="4">
    <source>
        <dbReference type="Proteomes" id="UP000010931"/>
    </source>
</evidence>
<comment type="caution">
    <text evidence="3">The sequence shown here is derived from an EMBL/GenBank/DDBJ whole genome shotgun (WGS) entry which is preliminary data.</text>
</comment>
<dbReference type="Proteomes" id="UP000010931">
    <property type="component" value="Unassembled WGS sequence"/>
</dbReference>
<name>L7FL20_STRT8</name>
<evidence type="ECO:0000256" key="1">
    <source>
        <dbReference type="SAM" id="MobiDB-lite"/>
    </source>
</evidence>
<evidence type="ECO:0000313" key="3">
    <source>
        <dbReference type="EMBL" id="ELP71350.1"/>
    </source>
</evidence>
<organism evidence="3 4">
    <name type="scientific">Streptomyces turgidiscabies (strain Car8)</name>
    <dbReference type="NCBI Taxonomy" id="698760"/>
    <lineage>
        <taxon>Bacteria</taxon>
        <taxon>Bacillati</taxon>
        <taxon>Actinomycetota</taxon>
        <taxon>Actinomycetes</taxon>
        <taxon>Kitasatosporales</taxon>
        <taxon>Streptomycetaceae</taxon>
        <taxon>Streptomyces</taxon>
    </lineage>
</organism>
<gene>
    <name evidence="3" type="ORF">STRTUCAR8_02461</name>
</gene>